<name>A0A6G7VP97_9RHOB</name>
<dbReference type="RefSeq" id="WP_166193401.1">
    <property type="nucleotide sequence ID" value="NZ_CP049811.1"/>
</dbReference>
<sequence>MKHFSASDGLQIAYDDRGEGTPVLCLPGLTRDMRDFEPLLAARGQTARIIRMDLRGRGESDWDPNPLQGYTVPVEARDVLELLDHLGIPRAVIVGTSRGGIIAMYLAAVAKQRLAGVLLNDIGPTIEQAGLDAIMVYLGKRPAAKTYEQAAQGLARFYARAFPGVDAAQWQVWARRWYDQDADALQLRYDPALRDASEAGGPAPDLWPLFAELGQVPLAALRGENSDLLSERTFTAMKAMHASMITATVPDRGHVPFLDEEESLATFDRLMEEIR</sequence>
<gene>
    <name evidence="2" type="ORF">G8E03_14405</name>
</gene>
<dbReference type="Pfam" id="PF12697">
    <property type="entry name" value="Abhydrolase_6"/>
    <property type="match status" value="1"/>
</dbReference>
<dbReference type="InterPro" id="IPR050471">
    <property type="entry name" value="AB_hydrolase"/>
</dbReference>
<evidence type="ECO:0000313" key="2">
    <source>
        <dbReference type="EMBL" id="QIK41841.1"/>
    </source>
</evidence>
<evidence type="ECO:0000259" key="1">
    <source>
        <dbReference type="Pfam" id="PF12697"/>
    </source>
</evidence>
<dbReference type="EMBL" id="CP049811">
    <property type="protein sequence ID" value="QIK41841.1"/>
    <property type="molecule type" value="Genomic_DNA"/>
</dbReference>
<dbReference type="SUPFAM" id="SSF53474">
    <property type="entry name" value="alpha/beta-Hydrolases"/>
    <property type="match status" value="1"/>
</dbReference>
<feature type="domain" description="AB hydrolase-1" evidence="1">
    <location>
        <begin position="23"/>
        <end position="262"/>
    </location>
</feature>
<protein>
    <submittedName>
        <fullName evidence="2">Alpha/beta hydrolase</fullName>
    </submittedName>
</protein>
<dbReference type="KEGG" id="mon:G8E03_14405"/>
<organism evidence="2 3">
    <name type="scientific">Pontivivens nitratireducens</name>
    <dbReference type="NCBI Taxonomy" id="2758038"/>
    <lineage>
        <taxon>Bacteria</taxon>
        <taxon>Pseudomonadati</taxon>
        <taxon>Pseudomonadota</taxon>
        <taxon>Alphaproteobacteria</taxon>
        <taxon>Rhodobacterales</taxon>
        <taxon>Paracoccaceae</taxon>
        <taxon>Pontivivens</taxon>
    </lineage>
</organism>
<proteinExistence type="predicted"/>
<reference evidence="2 3" key="1">
    <citation type="submission" date="2020-03" db="EMBL/GenBank/DDBJ databases">
        <title>Complete genome sequence of Monaibacterium sp. ALG8 with diverse plasmids.</title>
        <authorList>
            <person name="Sun C."/>
        </authorList>
    </citation>
    <scope>NUCLEOTIDE SEQUENCE [LARGE SCALE GENOMIC DNA]</scope>
    <source>
        <strain evidence="2 3">ALG8</strain>
    </source>
</reference>
<dbReference type="PANTHER" id="PTHR43433:SF5">
    <property type="entry name" value="AB HYDROLASE-1 DOMAIN-CONTAINING PROTEIN"/>
    <property type="match status" value="1"/>
</dbReference>
<dbReference type="AlphaFoldDB" id="A0A6G7VP97"/>
<dbReference type="InterPro" id="IPR000073">
    <property type="entry name" value="AB_hydrolase_1"/>
</dbReference>
<dbReference type="Gene3D" id="3.40.50.1820">
    <property type="entry name" value="alpha/beta hydrolase"/>
    <property type="match status" value="1"/>
</dbReference>
<evidence type="ECO:0000313" key="3">
    <source>
        <dbReference type="Proteomes" id="UP000500791"/>
    </source>
</evidence>
<dbReference type="InterPro" id="IPR029058">
    <property type="entry name" value="AB_hydrolase_fold"/>
</dbReference>
<dbReference type="Proteomes" id="UP000500791">
    <property type="component" value="Chromosome"/>
</dbReference>
<keyword evidence="2" id="KW-0378">Hydrolase</keyword>
<accession>A0A6G7VP97</accession>
<keyword evidence="3" id="KW-1185">Reference proteome</keyword>
<dbReference type="PANTHER" id="PTHR43433">
    <property type="entry name" value="HYDROLASE, ALPHA/BETA FOLD FAMILY PROTEIN"/>
    <property type="match status" value="1"/>
</dbReference>
<dbReference type="GO" id="GO:0016787">
    <property type="term" value="F:hydrolase activity"/>
    <property type="evidence" value="ECO:0007669"/>
    <property type="project" value="UniProtKB-KW"/>
</dbReference>